<dbReference type="STRING" id="4081.A0A3Q7H1N4"/>
<organism evidence="3">
    <name type="scientific">Solanum lycopersicum</name>
    <name type="common">Tomato</name>
    <name type="synonym">Lycopersicon esculentum</name>
    <dbReference type="NCBI Taxonomy" id="4081"/>
    <lineage>
        <taxon>Eukaryota</taxon>
        <taxon>Viridiplantae</taxon>
        <taxon>Streptophyta</taxon>
        <taxon>Embryophyta</taxon>
        <taxon>Tracheophyta</taxon>
        <taxon>Spermatophyta</taxon>
        <taxon>Magnoliopsida</taxon>
        <taxon>eudicotyledons</taxon>
        <taxon>Gunneridae</taxon>
        <taxon>Pentapetalae</taxon>
        <taxon>asterids</taxon>
        <taxon>lamiids</taxon>
        <taxon>Solanales</taxon>
        <taxon>Solanaceae</taxon>
        <taxon>Solanoideae</taxon>
        <taxon>Solaneae</taxon>
        <taxon>Solanum</taxon>
        <taxon>Solanum subgen. Lycopersicon</taxon>
    </lineage>
</organism>
<dbReference type="Gene3D" id="3.30.70.270">
    <property type="match status" value="1"/>
</dbReference>
<evidence type="ECO:0000259" key="2">
    <source>
        <dbReference type="Pfam" id="PF17919"/>
    </source>
</evidence>
<dbReference type="InterPro" id="IPR043502">
    <property type="entry name" value="DNA/RNA_pol_sf"/>
</dbReference>
<proteinExistence type="predicted"/>
<dbReference type="InterPro" id="IPR000477">
    <property type="entry name" value="RT_dom"/>
</dbReference>
<keyword evidence="4" id="KW-1185">Reference proteome</keyword>
<dbReference type="CDD" id="cd01647">
    <property type="entry name" value="RT_LTR"/>
    <property type="match status" value="2"/>
</dbReference>
<protein>
    <submittedName>
        <fullName evidence="3">Uncharacterized protein</fullName>
    </submittedName>
</protein>
<dbReference type="Gene3D" id="3.10.10.10">
    <property type="entry name" value="HIV Type 1 Reverse Transcriptase, subunit A, domain 1"/>
    <property type="match status" value="2"/>
</dbReference>
<dbReference type="Pfam" id="PF00078">
    <property type="entry name" value="RVT_1"/>
    <property type="match status" value="2"/>
</dbReference>
<dbReference type="InParanoid" id="A0A3Q7H1N4"/>
<sequence length="354" mass="40766">MAPPELEKLRKQLKELLEAGHIRPSKAPYGAPVLFQKKKDGSMRLCIDYRALNKITIRNKYPIPLIADLFDRLGEAKYFTKMDLWKGYYQVRIAEGNEPKTACVTSQGELRMDEAKVKAIQDWEAPTKMTELRSFLGLANYYRRFISGYSAMATPLTDLLKKNRPWLWSEEWEEAFEGLKVAVIKEPVLMLPDFTKTFEIHTDASDFAIGGPPALAPYRMAPPELEKLRKQLKELLEAGHIRPSKAPYGAPVLFQKKKDGSMRLCIDYRALNKITIRNKYPIPLIADLFDRLGEAKYFTKMDLWKGYYQVRIAEGNEPKTACVTSQGELRMDEAKVHQRVLRYGYTTDRSAEEE</sequence>
<evidence type="ECO:0000259" key="1">
    <source>
        <dbReference type="Pfam" id="PF00078"/>
    </source>
</evidence>
<feature type="domain" description="Reverse transcriptase" evidence="1">
    <location>
        <begin position="256"/>
        <end position="343"/>
    </location>
</feature>
<dbReference type="PANTHER" id="PTHR24559:SF436">
    <property type="entry name" value="RNA-DIRECTED DNA POLYMERASE HOMOLOG"/>
    <property type="match status" value="1"/>
</dbReference>
<evidence type="ECO:0000313" key="3">
    <source>
        <dbReference type="EnsemblPlants" id="Solyc06g076715.1.1"/>
    </source>
</evidence>
<dbReference type="Gramene" id="Solyc06g076715.1.1">
    <property type="protein sequence ID" value="Solyc06g076715.1.1"/>
    <property type="gene ID" value="Solyc06g076715.1"/>
</dbReference>
<dbReference type="InterPro" id="IPR043128">
    <property type="entry name" value="Rev_trsase/Diguanyl_cyclase"/>
</dbReference>
<feature type="domain" description="Reverse transcriptase/retrotransposon-derived protein RNase H-like" evidence="2">
    <location>
        <begin position="168"/>
        <end position="211"/>
    </location>
</feature>
<reference evidence="3" key="1">
    <citation type="journal article" date="2012" name="Nature">
        <title>The tomato genome sequence provides insights into fleshy fruit evolution.</title>
        <authorList>
            <consortium name="Tomato Genome Consortium"/>
        </authorList>
    </citation>
    <scope>NUCLEOTIDE SEQUENCE [LARGE SCALE GENOMIC DNA]</scope>
    <source>
        <strain evidence="3">cv. Heinz 1706</strain>
    </source>
</reference>
<accession>A0A3Q7H1N4</accession>
<dbReference type="Pfam" id="PF17919">
    <property type="entry name" value="RT_RNaseH_2"/>
    <property type="match status" value="1"/>
</dbReference>
<dbReference type="InterPro" id="IPR053134">
    <property type="entry name" value="RNA-dir_DNA_polymerase"/>
</dbReference>
<name>A0A3Q7H1N4_SOLLC</name>
<dbReference type="InterPro" id="IPR041577">
    <property type="entry name" value="RT_RNaseH_2"/>
</dbReference>
<dbReference type="EnsemblPlants" id="Solyc06g076715.1.1">
    <property type="protein sequence ID" value="Solyc06g076715.1.1"/>
    <property type="gene ID" value="Solyc06g076715.1"/>
</dbReference>
<evidence type="ECO:0000313" key="4">
    <source>
        <dbReference type="Proteomes" id="UP000004994"/>
    </source>
</evidence>
<dbReference type="Proteomes" id="UP000004994">
    <property type="component" value="Chromosome 6"/>
</dbReference>
<dbReference type="FunFam" id="3.30.70.270:FF:000115">
    <property type="entry name" value="Polyprotein of retroviral origin, putative"/>
    <property type="match status" value="1"/>
</dbReference>
<feature type="domain" description="Reverse transcriptase" evidence="1">
    <location>
        <begin position="37"/>
        <end position="107"/>
    </location>
</feature>
<dbReference type="SUPFAM" id="SSF56672">
    <property type="entry name" value="DNA/RNA polymerases"/>
    <property type="match status" value="2"/>
</dbReference>
<dbReference type="PANTHER" id="PTHR24559">
    <property type="entry name" value="TRANSPOSON TY3-I GAG-POL POLYPROTEIN"/>
    <property type="match status" value="1"/>
</dbReference>
<dbReference type="AlphaFoldDB" id="A0A3Q7H1N4"/>
<reference evidence="3" key="2">
    <citation type="submission" date="2019-01" db="UniProtKB">
        <authorList>
            <consortium name="EnsemblPlants"/>
        </authorList>
    </citation>
    <scope>IDENTIFICATION</scope>
    <source>
        <strain evidence="3">cv. Heinz 1706</strain>
    </source>
</reference>